<gene>
    <name evidence="4" type="ORF">DCS_05782</name>
</gene>
<accession>A0A151GNS2</accession>
<keyword evidence="2" id="KW-0472">Membrane</keyword>
<sequence>MSSAVTDHLVVTPSDHGAFIVIAGLIGLIWTVLVLAMRLYIRFGVNGPFGLDDAATSFATLVGIVQTSLTLIAVHHGMGKGQDLLTHEDLDLAMKASSWLDLSRGERTFVRVAIVESFSLLIEALISGMAVMLVWNLSMALKTKILVVAAFSAQLLVIIPVSFRLLFVREVTVSDDVTFDFTNPAIATQVVMHFSIMAATFPCFRQFLQAFDSGLGATIGSDLGTGSHANSGYILQSFDSAHSGKMKRGKRPQETRKQQEPAKRVESSTGIEPGSDENKSVESDGSDKAIIWRTQGWEVRYDLRDSVGRQQREG</sequence>
<feature type="transmembrane region" description="Helical" evidence="2">
    <location>
        <begin position="145"/>
        <end position="166"/>
    </location>
</feature>
<feature type="region of interest" description="Disordered" evidence="1">
    <location>
        <begin position="242"/>
        <end position="287"/>
    </location>
</feature>
<protein>
    <recommendedName>
        <fullName evidence="3">Rhodopsin domain-containing protein</fullName>
    </recommendedName>
</protein>
<evidence type="ECO:0000259" key="3">
    <source>
        <dbReference type="Pfam" id="PF20684"/>
    </source>
</evidence>
<feature type="compositionally biased region" description="Basic and acidic residues" evidence="1">
    <location>
        <begin position="251"/>
        <end position="266"/>
    </location>
</feature>
<feature type="domain" description="Rhodopsin" evidence="3">
    <location>
        <begin position="117"/>
        <end position="209"/>
    </location>
</feature>
<dbReference type="Proteomes" id="UP000076580">
    <property type="component" value="Chromosome 02"/>
</dbReference>
<feature type="transmembrane region" description="Helical" evidence="2">
    <location>
        <begin position="18"/>
        <end position="41"/>
    </location>
</feature>
<keyword evidence="5" id="KW-1185">Reference proteome</keyword>
<dbReference type="PANTHER" id="PTHR39614:SF2">
    <property type="entry name" value="INTEGRAL MEMBRANE PROTEIN"/>
    <property type="match status" value="1"/>
</dbReference>
<keyword evidence="2" id="KW-1133">Transmembrane helix</keyword>
<proteinExistence type="predicted"/>
<name>A0A151GNS2_DRECN</name>
<organism evidence="4 5">
    <name type="scientific">Drechmeria coniospora</name>
    <name type="common">Nematophagous fungus</name>
    <name type="synonym">Meria coniospora</name>
    <dbReference type="NCBI Taxonomy" id="98403"/>
    <lineage>
        <taxon>Eukaryota</taxon>
        <taxon>Fungi</taxon>
        <taxon>Dikarya</taxon>
        <taxon>Ascomycota</taxon>
        <taxon>Pezizomycotina</taxon>
        <taxon>Sordariomycetes</taxon>
        <taxon>Hypocreomycetidae</taxon>
        <taxon>Hypocreales</taxon>
        <taxon>Ophiocordycipitaceae</taxon>
        <taxon>Drechmeria</taxon>
    </lineage>
</organism>
<dbReference type="Pfam" id="PF20684">
    <property type="entry name" value="Fung_rhodopsin"/>
    <property type="match status" value="1"/>
</dbReference>
<dbReference type="InterPro" id="IPR049326">
    <property type="entry name" value="Rhodopsin_dom_fungi"/>
</dbReference>
<feature type="compositionally biased region" description="Basic and acidic residues" evidence="1">
    <location>
        <begin position="276"/>
        <end position="287"/>
    </location>
</feature>
<comment type="caution">
    <text evidence="4">The sequence shown here is derived from an EMBL/GenBank/DDBJ whole genome shotgun (WGS) entry which is preliminary data.</text>
</comment>
<dbReference type="InParanoid" id="A0A151GNS2"/>
<dbReference type="GeneID" id="63718425"/>
<evidence type="ECO:0000313" key="4">
    <source>
        <dbReference type="EMBL" id="KYK58764.1"/>
    </source>
</evidence>
<dbReference type="PANTHER" id="PTHR39614">
    <property type="entry name" value="INTEGRAL MEMBRANE PROTEIN"/>
    <property type="match status" value="1"/>
</dbReference>
<evidence type="ECO:0000313" key="5">
    <source>
        <dbReference type="Proteomes" id="UP000076580"/>
    </source>
</evidence>
<dbReference type="RefSeq" id="XP_040658116.1">
    <property type="nucleotide sequence ID" value="XM_040803083.1"/>
</dbReference>
<feature type="transmembrane region" description="Helical" evidence="2">
    <location>
        <begin position="109"/>
        <end position="133"/>
    </location>
</feature>
<dbReference type="AlphaFoldDB" id="A0A151GNS2"/>
<dbReference type="EMBL" id="LAYC01000002">
    <property type="protein sequence ID" value="KYK58764.1"/>
    <property type="molecule type" value="Genomic_DNA"/>
</dbReference>
<evidence type="ECO:0000256" key="2">
    <source>
        <dbReference type="SAM" id="Phobius"/>
    </source>
</evidence>
<keyword evidence="2" id="KW-0812">Transmembrane</keyword>
<evidence type="ECO:0000256" key="1">
    <source>
        <dbReference type="SAM" id="MobiDB-lite"/>
    </source>
</evidence>
<reference evidence="4 5" key="1">
    <citation type="journal article" date="2016" name="Sci. Rep.">
        <title>Insights into Adaptations to a Near-Obligate Nematode Endoparasitic Lifestyle from the Finished Genome of Drechmeria coniospora.</title>
        <authorList>
            <person name="Zhang L."/>
            <person name="Zhou Z."/>
            <person name="Guo Q."/>
            <person name="Fokkens L."/>
            <person name="Miskei M."/>
            <person name="Pocsi I."/>
            <person name="Zhang W."/>
            <person name="Chen M."/>
            <person name="Wang L."/>
            <person name="Sun Y."/>
            <person name="Donzelli B.G."/>
            <person name="Gibson D.M."/>
            <person name="Nelson D.R."/>
            <person name="Luo J.G."/>
            <person name="Rep M."/>
            <person name="Liu H."/>
            <person name="Yang S."/>
            <person name="Wang J."/>
            <person name="Krasnoff S.B."/>
            <person name="Xu Y."/>
            <person name="Molnar I."/>
            <person name="Lin M."/>
        </authorList>
    </citation>
    <scope>NUCLEOTIDE SEQUENCE [LARGE SCALE GENOMIC DNA]</scope>
    <source>
        <strain evidence="4 5">ARSEF 6962</strain>
    </source>
</reference>